<dbReference type="EMBL" id="HBUE01091508">
    <property type="protein sequence ID" value="CAG6481797.1"/>
    <property type="molecule type" value="Transcribed_RNA"/>
</dbReference>
<evidence type="ECO:0000313" key="1">
    <source>
        <dbReference type="EMBL" id="CAG6481809.1"/>
    </source>
</evidence>
<reference evidence="1" key="1">
    <citation type="submission" date="2021-05" db="EMBL/GenBank/DDBJ databases">
        <authorList>
            <person name="Alioto T."/>
            <person name="Alioto T."/>
            <person name="Gomez Garrido J."/>
        </authorList>
    </citation>
    <scope>NUCLEOTIDE SEQUENCE</scope>
</reference>
<dbReference type="EMBL" id="HBUE01091515">
    <property type="protein sequence ID" value="CAG6481809.1"/>
    <property type="molecule type" value="Transcribed_RNA"/>
</dbReference>
<proteinExistence type="predicted"/>
<sequence>MCTCPAAIRAILKAHQLCCQLSQSLECPLADSRPVRDPVFRPGGTLFRLYRINQKLTVCNVGVVAFPVRGYTPITVCETGPGSETIIFPPLEVFINFPQSETRRGCFTRRLMSFQRFSDSAPAESAFPPRLSGKFRRGRPFCGVILSADNPWQQQQ</sequence>
<protein>
    <submittedName>
        <fullName evidence="1">(northern house mosquito) hypothetical protein</fullName>
    </submittedName>
</protein>
<name>A0A8D8BU19_CULPI</name>
<dbReference type="EMBL" id="HBUE01091510">
    <property type="protein sequence ID" value="CAG6481801.1"/>
    <property type="molecule type" value="Transcribed_RNA"/>
</dbReference>
<dbReference type="AlphaFoldDB" id="A0A8D8BU19"/>
<organism evidence="1">
    <name type="scientific">Culex pipiens</name>
    <name type="common">House mosquito</name>
    <dbReference type="NCBI Taxonomy" id="7175"/>
    <lineage>
        <taxon>Eukaryota</taxon>
        <taxon>Metazoa</taxon>
        <taxon>Ecdysozoa</taxon>
        <taxon>Arthropoda</taxon>
        <taxon>Hexapoda</taxon>
        <taxon>Insecta</taxon>
        <taxon>Pterygota</taxon>
        <taxon>Neoptera</taxon>
        <taxon>Endopterygota</taxon>
        <taxon>Diptera</taxon>
        <taxon>Nematocera</taxon>
        <taxon>Culicoidea</taxon>
        <taxon>Culicidae</taxon>
        <taxon>Culicinae</taxon>
        <taxon>Culicini</taxon>
        <taxon>Culex</taxon>
        <taxon>Culex</taxon>
    </lineage>
</organism>
<accession>A0A8D8BU19</accession>